<proteinExistence type="inferred from homology"/>
<sequence length="349" mass="40248">MIEDAMLLKRPDFYSFVKFAGLSTFSGLVTHYLMNPVEKKLVDERNVLIATGCDSGLGYSIAIHCHEKLNISVIACVQHLKSPGAEKLRNMFEKSKRFHLVELEITKDDSIDNVRKYVQNFFERNEDLEFTALVNNCGIMIFGETEWLTNRMIESQINVNLLGTMKLTHAMLPLARRYHTRIINVTSHCGIQCLPTLAIYGATKAGLASFTECLRMEMKPHGVDVVNFIPGSFWKNSNLASAQLKHSMEMKENFSEEQLNYYGDHFDRMSLHLSALSGERSPSLLEDENIMRTFEEALLEVPAKSRYICEPWRYKWYHFLFKITPTNVRDWLVKKFTALPQFEPKAIKN</sequence>
<dbReference type="InterPro" id="IPR036291">
    <property type="entry name" value="NAD(P)-bd_dom_sf"/>
</dbReference>
<dbReference type="GO" id="GO:0016491">
    <property type="term" value="F:oxidoreductase activity"/>
    <property type="evidence" value="ECO:0007669"/>
    <property type="project" value="UniProtKB-KW"/>
</dbReference>
<dbReference type="EMBL" id="JADBJN010000004">
    <property type="protein sequence ID" value="KAG5669395.1"/>
    <property type="molecule type" value="Genomic_DNA"/>
</dbReference>
<dbReference type="PROSITE" id="PS00061">
    <property type="entry name" value="ADH_SHORT"/>
    <property type="match status" value="1"/>
</dbReference>
<evidence type="ECO:0000313" key="4">
    <source>
        <dbReference type="Proteomes" id="UP001107558"/>
    </source>
</evidence>
<dbReference type="Gene3D" id="3.40.50.720">
    <property type="entry name" value="NAD(P)-binding Rossmann-like Domain"/>
    <property type="match status" value="1"/>
</dbReference>
<reference evidence="3" key="1">
    <citation type="submission" date="2021-03" db="EMBL/GenBank/DDBJ databases">
        <title>Chromosome level genome of the anhydrobiotic midge Polypedilum vanderplanki.</title>
        <authorList>
            <person name="Yoshida Y."/>
            <person name="Kikawada T."/>
            <person name="Gusev O."/>
        </authorList>
    </citation>
    <scope>NUCLEOTIDE SEQUENCE</scope>
    <source>
        <strain evidence="3">NIAS01</strain>
        <tissue evidence="3">Whole body or cell culture</tissue>
    </source>
</reference>
<dbReference type="PANTHER" id="PTHR43313:SF36">
    <property type="entry name" value="D-BETA-HYDROXYBUTYRATE DEHYDROGENASE, MITOCHONDRIAL"/>
    <property type="match status" value="1"/>
</dbReference>
<comment type="caution">
    <text evidence="3">The sequence shown here is derived from an EMBL/GenBank/DDBJ whole genome shotgun (WGS) entry which is preliminary data.</text>
</comment>
<evidence type="ECO:0008006" key="5">
    <source>
        <dbReference type="Google" id="ProtNLM"/>
    </source>
</evidence>
<evidence type="ECO:0000256" key="1">
    <source>
        <dbReference type="ARBA" id="ARBA00023002"/>
    </source>
</evidence>
<dbReference type="InterPro" id="IPR020904">
    <property type="entry name" value="Sc_DH/Rdtase_CS"/>
</dbReference>
<dbReference type="PANTHER" id="PTHR43313">
    <property type="entry name" value="SHORT-CHAIN DEHYDROGENASE/REDUCTASE FAMILY 9C"/>
    <property type="match status" value="1"/>
</dbReference>
<dbReference type="PRINTS" id="PR00081">
    <property type="entry name" value="GDHRDH"/>
</dbReference>
<dbReference type="OrthoDB" id="294295at2759"/>
<dbReference type="AlphaFoldDB" id="A0A9J6BIL8"/>
<dbReference type="PRINTS" id="PR00080">
    <property type="entry name" value="SDRFAMILY"/>
</dbReference>
<dbReference type="SUPFAM" id="SSF51735">
    <property type="entry name" value="NAD(P)-binding Rossmann-fold domains"/>
    <property type="match status" value="1"/>
</dbReference>
<organism evidence="3 4">
    <name type="scientific">Polypedilum vanderplanki</name>
    <name type="common">Sleeping chironomid midge</name>
    <dbReference type="NCBI Taxonomy" id="319348"/>
    <lineage>
        <taxon>Eukaryota</taxon>
        <taxon>Metazoa</taxon>
        <taxon>Ecdysozoa</taxon>
        <taxon>Arthropoda</taxon>
        <taxon>Hexapoda</taxon>
        <taxon>Insecta</taxon>
        <taxon>Pterygota</taxon>
        <taxon>Neoptera</taxon>
        <taxon>Endopterygota</taxon>
        <taxon>Diptera</taxon>
        <taxon>Nematocera</taxon>
        <taxon>Chironomoidea</taxon>
        <taxon>Chironomidae</taxon>
        <taxon>Chironominae</taxon>
        <taxon>Polypedilum</taxon>
        <taxon>Polypedilum</taxon>
    </lineage>
</organism>
<keyword evidence="4" id="KW-1185">Reference proteome</keyword>
<dbReference type="Proteomes" id="UP001107558">
    <property type="component" value="Chromosome 4"/>
</dbReference>
<accession>A0A9J6BIL8</accession>
<dbReference type="InterPro" id="IPR002347">
    <property type="entry name" value="SDR_fam"/>
</dbReference>
<dbReference type="Pfam" id="PF00106">
    <property type="entry name" value="adh_short"/>
    <property type="match status" value="1"/>
</dbReference>
<evidence type="ECO:0000313" key="3">
    <source>
        <dbReference type="EMBL" id="KAG5669395.1"/>
    </source>
</evidence>
<dbReference type="GO" id="GO:0008202">
    <property type="term" value="P:steroid metabolic process"/>
    <property type="evidence" value="ECO:0007669"/>
    <property type="project" value="TreeGrafter"/>
</dbReference>
<comment type="similarity">
    <text evidence="2">Belongs to the short-chain dehydrogenases/reductases (SDR) family.</text>
</comment>
<gene>
    <name evidence="3" type="ORF">PVAND_017282</name>
</gene>
<evidence type="ECO:0000256" key="2">
    <source>
        <dbReference type="RuleBase" id="RU000363"/>
    </source>
</evidence>
<protein>
    <recommendedName>
        <fullName evidence="5">Estradiol 17-beta-dehydrogenase 2</fullName>
    </recommendedName>
</protein>
<name>A0A9J6BIL8_POLVA</name>
<keyword evidence="1" id="KW-0560">Oxidoreductase</keyword>